<evidence type="ECO:0000259" key="2">
    <source>
        <dbReference type="PROSITE" id="PS50975"/>
    </source>
</evidence>
<dbReference type="PROSITE" id="PS50975">
    <property type="entry name" value="ATP_GRASP"/>
    <property type="match status" value="1"/>
</dbReference>
<evidence type="ECO:0000313" key="3">
    <source>
        <dbReference type="EMBL" id="AXF84822.1"/>
    </source>
</evidence>
<organism evidence="3 4">
    <name type="scientific">Ephemeroptericola cinctiostellae</name>
    <dbReference type="NCBI Taxonomy" id="2268024"/>
    <lineage>
        <taxon>Bacteria</taxon>
        <taxon>Pseudomonadati</taxon>
        <taxon>Pseudomonadota</taxon>
        <taxon>Betaproteobacteria</taxon>
        <taxon>Burkholderiales</taxon>
        <taxon>Burkholderiaceae</taxon>
        <taxon>Ephemeroptericola</taxon>
    </lineage>
</organism>
<dbReference type="EMBL" id="CP031124">
    <property type="protein sequence ID" value="AXF84822.1"/>
    <property type="molecule type" value="Genomic_DNA"/>
</dbReference>
<dbReference type="OrthoDB" id="4632333at2"/>
<dbReference type="GO" id="GO:0005524">
    <property type="term" value="F:ATP binding"/>
    <property type="evidence" value="ECO:0007669"/>
    <property type="project" value="UniProtKB-UniRule"/>
</dbReference>
<dbReference type="Gene3D" id="3.30.470.20">
    <property type="entry name" value="ATP-grasp fold, B domain"/>
    <property type="match status" value="1"/>
</dbReference>
<dbReference type="InterPro" id="IPR011761">
    <property type="entry name" value="ATP-grasp"/>
</dbReference>
<dbReference type="KEGG" id="hyf:DTO96_100532"/>
<dbReference type="SUPFAM" id="SSF56059">
    <property type="entry name" value="Glutathione synthetase ATP-binding domain-like"/>
    <property type="match status" value="1"/>
</dbReference>
<dbReference type="GO" id="GO:0046872">
    <property type="term" value="F:metal ion binding"/>
    <property type="evidence" value="ECO:0007669"/>
    <property type="project" value="InterPro"/>
</dbReference>
<reference evidence="4" key="1">
    <citation type="submission" date="2018-07" db="EMBL/GenBank/DDBJ databases">
        <authorList>
            <person name="Kim H."/>
        </authorList>
    </citation>
    <scope>NUCLEOTIDE SEQUENCE [LARGE SCALE GENOMIC DNA]</scope>
    <source>
        <strain evidence="4">F02</strain>
    </source>
</reference>
<gene>
    <name evidence="3" type="ORF">DTO96_100532</name>
</gene>
<evidence type="ECO:0000313" key="4">
    <source>
        <dbReference type="Proteomes" id="UP000252182"/>
    </source>
</evidence>
<proteinExistence type="predicted"/>
<accession>A0A345D8Y4</accession>
<dbReference type="Proteomes" id="UP000252182">
    <property type="component" value="Chromosome"/>
</dbReference>
<keyword evidence="4" id="KW-1185">Reference proteome</keyword>
<keyword evidence="1" id="KW-0547">Nucleotide-binding</keyword>
<keyword evidence="1" id="KW-0067">ATP-binding</keyword>
<name>A0A345D8Y4_9BURK</name>
<evidence type="ECO:0000256" key="1">
    <source>
        <dbReference type="PROSITE-ProRule" id="PRU00409"/>
    </source>
</evidence>
<feature type="domain" description="ATP-grasp" evidence="2">
    <location>
        <begin position="138"/>
        <end position="340"/>
    </location>
</feature>
<dbReference type="AlphaFoldDB" id="A0A345D8Y4"/>
<sequence length="487" mass="55434">MQSIQTIRNVSDLNLFFHRNEKPIYFISATNFNLMGIDRWVRKFRYINYIDCFDGRHPNVFVPPKLPHEEFESIEDINNYLLQHKAVIDYIERNGGDPAAVFLMFDEKTEELCKELNMDLWFPSAKLRTRCDNKMETVRIGNKAGVPSVPNALVKVDSYEHLMKISEEHGLSEHMVVQTAFGDSGHTTFFISNKDDFDKHAEEIIKDPEVKVMKRINCRGATLEAVATRSGTLVGPLLTEVVGAAELTPYKGGWCGNEVFAGAFSEEVRMKAREMAMKFGDQLLEEGYRGYFDLDFLIDKDTNEVYLGELNPRICGASPMTNHAAFAYADAPLFLFHLMEFSGVPYELDTKALNARWAEPQFIDSWSQVVIKHVENTVDVVTHAPPSGIYRMSEDGAVSYHRFDYNRQAIDSEREAFFQRITGPGDYRYEGADLGILITRGRSMNDDFRLNLRARDWIGGIKKYYGGSPIVATHETYAPAPGSFKIL</sequence>
<protein>
    <recommendedName>
        <fullName evidence="2">ATP-grasp domain-containing protein</fullName>
    </recommendedName>
</protein>
<dbReference type="NCBIfam" id="NF005096">
    <property type="entry name" value="PRK06524.1"/>
    <property type="match status" value="1"/>
</dbReference>